<protein>
    <submittedName>
        <fullName evidence="1">Uncharacterized protein</fullName>
    </submittedName>
</protein>
<accession>A0A7D5GE67</accession>
<geneLocation type="plasmid" evidence="1 2">
    <name>unnamed1</name>
</geneLocation>
<dbReference type="AlphaFoldDB" id="A0A7D5GE67"/>
<dbReference type="OrthoDB" id="197906at2157"/>
<dbReference type="EMBL" id="CP058530">
    <property type="protein sequence ID" value="QLG29572.1"/>
    <property type="molecule type" value="Genomic_DNA"/>
</dbReference>
<keyword evidence="2" id="KW-1185">Reference proteome</keyword>
<dbReference type="KEGG" id="halg:HUG10_18340"/>
<dbReference type="RefSeq" id="WP_179171146.1">
    <property type="nucleotide sequence ID" value="NZ_CP058530.1"/>
</dbReference>
<dbReference type="Proteomes" id="UP000509750">
    <property type="component" value="Plasmid unnamed1"/>
</dbReference>
<name>A0A7D5GE67_9EURY</name>
<reference evidence="1 2" key="1">
    <citation type="submission" date="2020-07" db="EMBL/GenBank/DDBJ databases">
        <title>Gai3-2, isolated from salt lake.</title>
        <authorList>
            <person name="Cui H."/>
            <person name="Shi X."/>
        </authorList>
    </citation>
    <scope>NUCLEOTIDE SEQUENCE [LARGE SCALE GENOMIC DNA]</scope>
    <source>
        <strain evidence="1 2">Gai3-2</strain>
        <plasmid evidence="1 2">unnamed1</plasmid>
    </source>
</reference>
<proteinExistence type="predicted"/>
<keyword evidence="1" id="KW-0614">Plasmid</keyword>
<organism evidence="1 2">
    <name type="scientific">Halorarum halophilum</name>
    <dbReference type="NCBI Taxonomy" id="2743090"/>
    <lineage>
        <taxon>Archaea</taxon>
        <taxon>Methanobacteriati</taxon>
        <taxon>Methanobacteriota</taxon>
        <taxon>Stenosarchaea group</taxon>
        <taxon>Halobacteria</taxon>
        <taxon>Halobacteriales</taxon>
        <taxon>Haloferacaceae</taxon>
        <taxon>Halorarum</taxon>
    </lineage>
</organism>
<dbReference type="GeneID" id="56030835"/>
<evidence type="ECO:0000313" key="1">
    <source>
        <dbReference type="EMBL" id="QLG29572.1"/>
    </source>
</evidence>
<evidence type="ECO:0000313" key="2">
    <source>
        <dbReference type="Proteomes" id="UP000509750"/>
    </source>
</evidence>
<gene>
    <name evidence="1" type="ORF">HUG10_18340</name>
</gene>
<sequence>MAVAPAFDTADTALRSVGRRLVEQRPELKQPLLAARDAYARSYVRTRAIVNAVRYDAPIDPYRLIRVDPAEIEVARETGVPKFRIAGTVVGGDWDRTDSRFEDYDVFRAYARHFEEGVPWEDTEFFDRIVGLLEEGEVKWGCATEAEFRERCERLEELYASIEEHGYKSQEELHAGDVSDPIRSGTRLKTERLKDEIAIHIDRDGDLLFDDGRNRLSIAKVQGLDSVPVRVLQRHERWQAIRDAYVRGDDRVRDCGDHPDLRYLEFGGS</sequence>